<dbReference type="InterPro" id="IPR003115">
    <property type="entry name" value="ParB_N"/>
</dbReference>
<dbReference type="AlphaFoldDB" id="A0A0G0KZJ2"/>
<accession>A0A0G0KZJ2</accession>
<dbReference type="FunFam" id="3.90.1530.30:FF:000001">
    <property type="entry name" value="Chromosome partitioning protein ParB"/>
    <property type="match status" value="1"/>
</dbReference>
<evidence type="ECO:0000313" key="6">
    <source>
        <dbReference type="Proteomes" id="UP000034081"/>
    </source>
</evidence>
<dbReference type="InterPro" id="IPR050336">
    <property type="entry name" value="Chromosome_partition/occlusion"/>
</dbReference>
<dbReference type="InterPro" id="IPR004437">
    <property type="entry name" value="ParB/RepB/Spo0J"/>
</dbReference>
<dbReference type="InterPro" id="IPR057240">
    <property type="entry name" value="ParB_dimer_C"/>
</dbReference>
<name>A0A0G0KZJ2_9BACT</name>
<gene>
    <name evidence="5" type="ORF">UT08_C0023G0007</name>
</gene>
<dbReference type="InterPro" id="IPR036086">
    <property type="entry name" value="ParB/Sulfiredoxin_sf"/>
</dbReference>
<dbReference type="STRING" id="1618570.UT08_C0023G0007"/>
<keyword evidence="3" id="KW-0238">DNA-binding</keyword>
<evidence type="ECO:0000256" key="2">
    <source>
        <dbReference type="ARBA" id="ARBA00022829"/>
    </source>
</evidence>
<dbReference type="Proteomes" id="UP000034081">
    <property type="component" value="Unassembled WGS sequence"/>
</dbReference>
<protein>
    <recommendedName>
        <fullName evidence="4">ParB-like N-terminal domain-containing protein</fullName>
    </recommendedName>
</protein>
<organism evidence="5 6">
    <name type="scientific">Candidatus Woesebacteria bacterium GW2011_GWB1_38_8</name>
    <dbReference type="NCBI Taxonomy" id="1618570"/>
    <lineage>
        <taxon>Bacteria</taxon>
        <taxon>Candidatus Woeseibacteriota</taxon>
    </lineage>
</organism>
<dbReference type="SUPFAM" id="SSF110849">
    <property type="entry name" value="ParB/Sulfiredoxin"/>
    <property type="match status" value="1"/>
</dbReference>
<evidence type="ECO:0000256" key="3">
    <source>
        <dbReference type="ARBA" id="ARBA00023125"/>
    </source>
</evidence>
<comment type="similarity">
    <text evidence="1">Belongs to the ParB family.</text>
</comment>
<evidence type="ECO:0000313" key="5">
    <source>
        <dbReference type="EMBL" id="KKQ84142.1"/>
    </source>
</evidence>
<dbReference type="EMBL" id="LBVL01000023">
    <property type="protein sequence ID" value="KKQ84142.1"/>
    <property type="molecule type" value="Genomic_DNA"/>
</dbReference>
<dbReference type="PANTHER" id="PTHR33375:SF1">
    <property type="entry name" value="CHROMOSOME-PARTITIONING PROTEIN PARB-RELATED"/>
    <property type="match status" value="1"/>
</dbReference>
<dbReference type="GO" id="GO:0007059">
    <property type="term" value="P:chromosome segregation"/>
    <property type="evidence" value="ECO:0007669"/>
    <property type="project" value="UniProtKB-KW"/>
</dbReference>
<comment type="caution">
    <text evidence="5">The sequence shown here is derived from an EMBL/GenBank/DDBJ whole genome shotgun (WGS) entry which is preliminary data.</text>
</comment>
<keyword evidence="2" id="KW-0159">Chromosome partition</keyword>
<dbReference type="NCBIfam" id="TIGR00180">
    <property type="entry name" value="parB_part"/>
    <property type="match status" value="1"/>
</dbReference>
<dbReference type="GO" id="GO:0003677">
    <property type="term" value="F:DNA binding"/>
    <property type="evidence" value="ECO:0007669"/>
    <property type="project" value="UniProtKB-KW"/>
</dbReference>
<reference evidence="5 6" key="1">
    <citation type="journal article" date="2015" name="Nature">
        <title>rRNA introns, odd ribosomes, and small enigmatic genomes across a large radiation of phyla.</title>
        <authorList>
            <person name="Brown C.T."/>
            <person name="Hug L.A."/>
            <person name="Thomas B.C."/>
            <person name="Sharon I."/>
            <person name="Castelle C.J."/>
            <person name="Singh A."/>
            <person name="Wilkins M.J."/>
            <person name="Williams K.H."/>
            <person name="Banfield J.F."/>
        </authorList>
    </citation>
    <scope>NUCLEOTIDE SEQUENCE [LARGE SCALE GENOMIC DNA]</scope>
</reference>
<dbReference type="Pfam" id="PF17762">
    <property type="entry name" value="HTH_ParB"/>
    <property type="match status" value="1"/>
</dbReference>
<dbReference type="Pfam" id="PF23552">
    <property type="entry name" value="ParB_C"/>
    <property type="match status" value="1"/>
</dbReference>
<dbReference type="Pfam" id="PF02195">
    <property type="entry name" value="ParB_N"/>
    <property type="match status" value="1"/>
</dbReference>
<evidence type="ECO:0000259" key="4">
    <source>
        <dbReference type="SMART" id="SM00470"/>
    </source>
</evidence>
<dbReference type="GO" id="GO:0005694">
    <property type="term" value="C:chromosome"/>
    <property type="evidence" value="ECO:0007669"/>
    <property type="project" value="TreeGrafter"/>
</dbReference>
<dbReference type="CDD" id="cd16393">
    <property type="entry name" value="SPO0J_N"/>
    <property type="match status" value="1"/>
</dbReference>
<sequence>MTKKMFGLGKGIGSLIPDSVAQAVNEERKENIFYIEVGKITPNPDQPRNDFNKEALEDLAKSIKKYGVLQPLLVSKVETDLPRGRSVQYQLIAGERRWRAAQLAGLPQVPVIIRDDLTPEKSDNKSKRLEVTLVENLQREDLSALESAEAYARLAEEFGLSHQEIADKVGKSRETITNTIRLLGLPEYIKDSLRNGQIGFTQARALLGIKADPDRQREMYELAVSGGATTHIMESIGAEVRKDKGYKKSGRYRDTRFDDLMGSLANHIGHPVKIVGPKANGQAGSVTIRFTSLDTLNSIARKILG</sequence>
<dbReference type="InterPro" id="IPR041468">
    <property type="entry name" value="HTH_ParB/Spo0J"/>
</dbReference>
<dbReference type="Gene3D" id="1.10.10.2830">
    <property type="match status" value="1"/>
</dbReference>
<dbReference type="PANTHER" id="PTHR33375">
    <property type="entry name" value="CHROMOSOME-PARTITIONING PROTEIN PARB-RELATED"/>
    <property type="match status" value="1"/>
</dbReference>
<dbReference type="Gene3D" id="3.90.1530.30">
    <property type="match status" value="1"/>
</dbReference>
<proteinExistence type="inferred from homology"/>
<dbReference type="SMART" id="SM00470">
    <property type="entry name" value="ParB"/>
    <property type="match status" value="1"/>
</dbReference>
<feature type="domain" description="ParB-like N-terminal" evidence="4">
    <location>
        <begin position="33"/>
        <end position="137"/>
    </location>
</feature>
<evidence type="ECO:0000256" key="1">
    <source>
        <dbReference type="ARBA" id="ARBA00006295"/>
    </source>
</evidence>
<dbReference type="FunFam" id="1.10.10.2830:FF:000001">
    <property type="entry name" value="Chromosome partitioning protein ParB"/>
    <property type="match status" value="1"/>
</dbReference>